<dbReference type="SUPFAM" id="SSF51556">
    <property type="entry name" value="Metallo-dependent hydrolases"/>
    <property type="match status" value="1"/>
</dbReference>
<dbReference type="AlphaFoldDB" id="E1SUZ0"/>
<dbReference type="SUPFAM" id="SSF51338">
    <property type="entry name" value="Composite domain of metallo-dependent hydrolases"/>
    <property type="match status" value="1"/>
</dbReference>
<name>E1SUZ0_FERBD</name>
<dbReference type="Gene3D" id="3.10.310.70">
    <property type="match status" value="1"/>
</dbReference>
<keyword evidence="4" id="KW-1185">Reference proteome</keyword>
<proteinExistence type="predicted"/>
<dbReference type="OrthoDB" id="9031471at2"/>
<dbReference type="Proteomes" id="UP000006683">
    <property type="component" value="Chromosome"/>
</dbReference>
<evidence type="ECO:0000313" key="4">
    <source>
        <dbReference type="Proteomes" id="UP000006683"/>
    </source>
</evidence>
<evidence type="ECO:0000256" key="1">
    <source>
        <dbReference type="SAM" id="SignalP"/>
    </source>
</evidence>
<feature type="signal peptide" evidence="1">
    <location>
        <begin position="1"/>
        <end position="36"/>
    </location>
</feature>
<dbReference type="Gene3D" id="3.20.20.140">
    <property type="entry name" value="Metal-dependent hydrolases"/>
    <property type="match status" value="1"/>
</dbReference>
<dbReference type="GeneID" id="67182320"/>
<reference evidence="3 4" key="1">
    <citation type="journal article" date="2010" name="Stand. Genomic Sci.">
        <title>Complete genome sequence of Ferrimonas balearica type strain (PAT).</title>
        <authorList>
            <person name="Nolan M."/>
            <person name="Sikorski J."/>
            <person name="Davenport K."/>
            <person name="Lucas S."/>
            <person name="Glavina Del Rio T."/>
            <person name="Tice H."/>
            <person name="Cheng J."/>
            <person name="Goodwin L."/>
            <person name="Pitluck S."/>
            <person name="Liolios K."/>
            <person name="Ivanova N."/>
            <person name="Mavromatis K."/>
            <person name="Ovchinnikova G."/>
            <person name="Pati A."/>
            <person name="Chen A."/>
            <person name="Palaniappan K."/>
            <person name="Land M."/>
            <person name="Hauser L."/>
            <person name="Chang Y."/>
            <person name="Jeffries C."/>
            <person name="Tapia R."/>
            <person name="Brettin T."/>
            <person name="Detter J."/>
            <person name="Han C."/>
            <person name="Yasawong M."/>
            <person name="Rohde M."/>
            <person name="Tindall B."/>
            <person name="Goker M."/>
            <person name="Woyke T."/>
            <person name="Bristow J."/>
            <person name="Eisen J."/>
            <person name="Markowitz V."/>
            <person name="Hugenholtz P."/>
            <person name="Kyrpides N."/>
            <person name="Klenk H."/>
            <person name="Lapidus A."/>
        </authorList>
    </citation>
    <scope>NUCLEOTIDE SEQUENCE [LARGE SCALE GENOMIC DNA]</scope>
    <source>
        <strain evidence="4">DSM 9799 / CCM 4581 / KCTC 23876 / PAT</strain>
    </source>
</reference>
<dbReference type="PANTHER" id="PTHR22642">
    <property type="entry name" value="IMIDAZOLONEPROPIONASE"/>
    <property type="match status" value="1"/>
</dbReference>
<dbReference type="STRING" id="550540.Fbal_2114"/>
<dbReference type="EMBL" id="CP002209">
    <property type="protein sequence ID" value="ADN76317.1"/>
    <property type="molecule type" value="Genomic_DNA"/>
</dbReference>
<dbReference type="Pfam" id="PF07969">
    <property type="entry name" value="Amidohydro_3"/>
    <property type="match status" value="1"/>
</dbReference>
<evidence type="ECO:0000313" key="3">
    <source>
        <dbReference type="EMBL" id="ADN76317.1"/>
    </source>
</evidence>
<dbReference type="InterPro" id="IPR032466">
    <property type="entry name" value="Metal_Hydrolase"/>
</dbReference>
<organism evidence="3 4">
    <name type="scientific">Ferrimonas balearica (strain DSM 9799 / CCM 4581 / KCTC 23876 / PAT)</name>
    <dbReference type="NCBI Taxonomy" id="550540"/>
    <lineage>
        <taxon>Bacteria</taxon>
        <taxon>Pseudomonadati</taxon>
        <taxon>Pseudomonadota</taxon>
        <taxon>Gammaproteobacteria</taxon>
        <taxon>Alteromonadales</taxon>
        <taxon>Ferrimonadaceae</taxon>
        <taxon>Ferrimonas</taxon>
    </lineage>
</organism>
<dbReference type="GO" id="GO:0016810">
    <property type="term" value="F:hydrolase activity, acting on carbon-nitrogen (but not peptide) bonds"/>
    <property type="evidence" value="ECO:0007669"/>
    <property type="project" value="InterPro"/>
</dbReference>
<keyword evidence="1" id="KW-0732">Signal</keyword>
<dbReference type="InterPro" id="IPR033932">
    <property type="entry name" value="YtcJ-like"/>
</dbReference>
<feature type="chain" id="PRO_5003151928" evidence="1">
    <location>
        <begin position="37"/>
        <end position="615"/>
    </location>
</feature>
<dbReference type="HOGENOM" id="CLU_009942_2_0_6"/>
<dbReference type="Gene3D" id="2.30.40.10">
    <property type="entry name" value="Urease, subunit C, domain 1"/>
    <property type="match status" value="1"/>
</dbReference>
<accession>E1SUZ0</accession>
<protein>
    <submittedName>
        <fullName evidence="3">Amidohydrolase 3</fullName>
    </submittedName>
</protein>
<dbReference type="InterPro" id="IPR011059">
    <property type="entry name" value="Metal-dep_hydrolase_composite"/>
</dbReference>
<sequence length="615" mass="67103">MATGLCLTRINRFAVAALAATSFAASLLTTSTVALGAEPADTLYRGGPILTMNDAQPRAEALAVKDGRILAVGTESEIQPYIGAQTQVRELNGQALIPGFVDAHGHVAAVGLQALAANLLPPPDGDGNSIEALQSVLRQYASEYEARINRVNAIIGFGYDDSQLKEQRHPTRQELDAVRDDIPVYIVHQSGHLAVANTKALEVAGITDQTEEMPGGVIRREAGTQVPNGVLEETPHFVALQKVLGNLDADGAKEMIRAGSKLVTTYGYTTAQEGRATTGQVRSMQALAASDEGFDIDIVAYPDILVDRSFIAEQVSREYRNRVRVGGAKLTIDGSPQGFTAWRDRPYYAPPSQLRRDYVGYPAASPDQVFEAINWAFANDIQLLTHSNGEAATDLLLAAIGTAAAEHGNDDRRAVLIHGQFLREDQVDAIKRLKLFPSLFPMHTFYWGDWHRERTVGPELADNISPTGWVLDRGMRFSTHHDAPVAFPDSMRVLDATVTRRSRSGDIIGPAHRVDVMTALKAMTLWPAWQHFEENEKGSLEPGKLADLVVLSADPTAVDPETLDQLTVVMTIKEDQVIYQADDQPSTSLLWPRHLGGSAPDGPYWRQQLHSGHRH</sequence>
<dbReference type="InterPro" id="IPR013108">
    <property type="entry name" value="Amidohydro_3"/>
</dbReference>
<evidence type="ECO:0000259" key="2">
    <source>
        <dbReference type="Pfam" id="PF07969"/>
    </source>
</evidence>
<dbReference type="KEGG" id="fbl:Fbal_2114"/>
<gene>
    <name evidence="3" type="ordered locus">Fbal_2114</name>
</gene>
<dbReference type="CDD" id="cd01300">
    <property type="entry name" value="YtcJ_like"/>
    <property type="match status" value="1"/>
</dbReference>
<feature type="domain" description="Amidohydrolase 3" evidence="2">
    <location>
        <begin position="87"/>
        <end position="579"/>
    </location>
</feature>
<dbReference type="PANTHER" id="PTHR22642:SF2">
    <property type="entry name" value="PROTEIN LONG AFTER FAR-RED 3"/>
    <property type="match status" value="1"/>
</dbReference>
<dbReference type="RefSeq" id="WP_013345623.1">
    <property type="nucleotide sequence ID" value="NC_014541.1"/>
</dbReference>
<keyword evidence="3" id="KW-0378">Hydrolase</keyword>
<dbReference type="eggNOG" id="COG1574">
    <property type="taxonomic scope" value="Bacteria"/>
</dbReference>